<keyword evidence="3 6" id="KW-0694">RNA-binding</keyword>
<dbReference type="SUPFAM" id="SSF54189">
    <property type="entry name" value="Ribosomal proteins S24e, L23 and L15e"/>
    <property type="match status" value="1"/>
</dbReference>
<dbReference type="InterPro" id="IPR001014">
    <property type="entry name" value="Ribosomal_uL23_CS"/>
</dbReference>
<dbReference type="NCBIfam" id="NF004359">
    <property type="entry name" value="PRK05738.1-3"/>
    <property type="match status" value="1"/>
</dbReference>
<comment type="function">
    <text evidence="6">One of the early assembly proteins it binds 23S rRNA. One of the proteins that surrounds the polypeptide exit tunnel on the outside of the ribosome. Forms the main docking site for trigger factor binding to the ribosome.</text>
</comment>
<proteinExistence type="inferred from homology"/>
<dbReference type="PANTHER" id="PTHR11620">
    <property type="entry name" value="60S RIBOSOMAL PROTEIN L23A"/>
    <property type="match status" value="1"/>
</dbReference>
<protein>
    <recommendedName>
        <fullName evidence="6">Large ribosomal subunit protein uL23</fullName>
    </recommendedName>
</protein>
<dbReference type="EMBL" id="CP141615">
    <property type="protein sequence ID" value="WRP17718.1"/>
    <property type="molecule type" value="Genomic_DNA"/>
</dbReference>
<keyword evidence="5 6" id="KW-0687">Ribonucleoprotein</keyword>
<dbReference type="InterPro" id="IPR012678">
    <property type="entry name" value="Ribosomal_uL23/eL15/eS24_sf"/>
</dbReference>
<dbReference type="Proteomes" id="UP001332192">
    <property type="component" value="Chromosome"/>
</dbReference>
<keyword evidence="4 6" id="KW-0689">Ribosomal protein</keyword>
<dbReference type="HAMAP" id="MF_01369_B">
    <property type="entry name" value="Ribosomal_uL23_B"/>
    <property type="match status" value="1"/>
</dbReference>
<gene>
    <name evidence="6" type="primary">rplW</name>
    <name evidence="8" type="ORF">U7230_01525</name>
</gene>
<evidence type="ECO:0000256" key="1">
    <source>
        <dbReference type="ARBA" id="ARBA00006700"/>
    </source>
</evidence>
<accession>A0ABZ1BYP4</accession>
<sequence length="97" mass="11317">MERHIRDILVRPLVTEKSTRTMSEANAYTFQVPLDVTKVQVQQAVERLFKVHVVDVRTMRVRGKSRRMGRFVGKRPDWKKAIVKLAPGERIEIFEGV</sequence>
<comment type="similarity">
    <text evidence="1 6 7">Belongs to the universal ribosomal protein uL23 family.</text>
</comment>
<dbReference type="InterPro" id="IPR013025">
    <property type="entry name" value="Ribosomal_uL23-like"/>
</dbReference>
<dbReference type="Gene3D" id="3.30.70.330">
    <property type="match status" value="1"/>
</dbReference>
<dbReference type="Pfam" id="PF00276">
    <property type="entry name" value="Ribosomal_L23"/>
    <property type="match status" value="1"/>
</dbReference>
<evidence type="ECO:0000256" key="3">
    <source>
        <dbReference type="ARBA" id="ARBA00022884"/>
    </source>
</evidence>
<keyword evidence="2 6" id="KW-0699">rRNA-binding</keyword>
<dbReference type="RefSeq" id="WP_324716988.1">
    <property type="nucleotide sequence ID" value="NZ_CP141615.1"/>
</dbReference>
<evidence type="ECO:0000256" key="4">
    <source>
        <dbReference type="ARBA" id="ARBA00022980"/>
    </source>
</evidence>
<comment type="subunit">
    <text evidence="6">Part of the 50S ribosomal subunit. Contacts protein L29, and trigger factor when it is bound to the ribosome.</text>
</comment>
<evidence type="ECO:0000313" key="8">
    <source>
        <dbReference type="EMBL" id="WRP17718.1"/>
    </source>
</evidence>
<evidence type="ECO:0000256" key="7">
    <source>
        <dbReference type="RuleBase" id="RU003934"/>
    </source>
</evidence>
<evidence type="ECO:0000256" key="6">
    <source>
        <dbReference type="HAMAP-Rule" id="MF_01369"/>
    </source>
</evidence>
<reference evidence="8 9" key="1">
    <citation type="journal article" date="2024" name="Front. Microbiol.">
        <title>Novel thermophilic genera Geochorda gen. nov. and Carboxydochorda gen. nov. from the deep terrestrial subsurface reveal the ecophysiological diversity in the class Limnochordia.</title>
        <authorList>
            <person name="Karnachuk O.V."/>
            <person name="Lukina A.P."/>
            <person name="Avakyan M.R."/>
            <person name="Kadnikov V.V."/>
            <person name="Begmatov S."/>
            <person name="Beletsky A.V."/>
            <person name="Vlasova K.G."/>
            <person name="Novikov A.A."/>
            <person name="Shcherbakova V.A."/>
            <person name="Mardanov A.V."/>
            <person name="Ravin N.V."/>
        </authorList>
    </citation>
    <scope>NUCLEOTIDE SEQUENCE [LARGE SCALE GENOMIC DNA]</scope>
    <source>
        <strain evidence="8 9">L945</strain>
    </source>
</reference>
<evidence type="ECO:0000256" key="2">
    <source>
        <dbReference type="ARBA" id="ARBA00022730"/>
    </source>
</evidence>
<dbReference type="GO" id="GO:0005840">
    <property type="term" value="C:ribosome"/>
    <property type="evidence" value="ECO:0007669"/>
    <property type="project" value="UniProtKB-KW"/>
</dbReference>
<dbReference type="NCBIfam" id="NF004363">
    <property type="entry name" value="PRK05738.2-4"/>
    <property type="match status" value="1"/>
</dbReference>
<keyword evidence="9" id="KW-1185">Reference proteome</keyword>
<organism evidence="8 9">
    <name type="scientific">Carboxydichorda subterranea</name>
    <dbReference type="NCBI Taxonomy" id="3109565"/>
    <lineage>
        <taxon>Bacteria</taxon>
        <taxon>Bacillati</taxon>
        <taxon>Bacillota</taxon>
        <taxon>Limnochordia</taxon>
        <taxon>Limnochordales</taxon>
        <taxon>Geochordaceae</taxon>
        <taxon>Carboxydichorda</taxon>
    </lineage>
</organism>
<evidence type="ECO:0000313" key="9">
    <source>
        <dbReference type="Proteomes" id="UP001332192"/>
    </source>
</evidence>
<dbReference type="InterPro" id="IPR012677">
    <property type="entry name" value="Nucleotide-bd_a/b_plait_sf"/>
</dbReference>
<dbReference type="NCBIfam" id="NF004366">
    <property type="entry name" value="PRK05738.3-2"/>
    <property type="match status" value="1"/>
</dbReference>
<name>A0ABZ1BYP4_9FIRM</name>
<evidence type="ECO:0000256" key="5">
    <source>
        <dbReference type="ARBA" id="ARBA00023274"/>
    </source>
</evidence>
<dbReference type="PROSITE" id="PS00050">
    <property type="entry name" value="RIBOSOMAL_L23"/>
    <property type="match status" value="1"/>
</dbReference>